<dbReference type="AlphaFoldDB" id="A0A0N1HYI3"/>
<feature type="compositionally biased region" description="Basic and acidic residues" evidence="1">
    <location>
        <begin position="513"/>
        <end position="538"/>
    </location>
</feature>
<comment type="caution">
    <text evidence="2">The sequence shown here is derived from an EMBL/GenBank/DDBJ whole genome shotgun (WGS) entry which is preliminary data.</text>
</comment>
<evidence type="ECO:0000256" key="1">
    <source>
        <dbReference type="SAM" id="MobiDB-lite"/>
    </source>
</evidence>
<dbReference type="VEuPathDB" id="TriTrypDB:Lsey_0531_0010"/>
<feature type="region of interest" description="Disordered" evidence="1">
    <location>
        <begin position="581"/>
        <end position="600"/>
    </location>
</feature>
<feature type="compositionally biased region" description="Polar residues" evidence="1">
    <location>
        <begin position="386"/>
        <end position="396"/>
    </location>
</feature>
<feature type="compositionally biased region" description="Low complexity" evidence="1">
    <location>
        <begin position="861"/>
        <end position="888"/>
    </location>
</feature>
<reference evidence="2 3" key="1">
    <citation type="journal article" date="2015" name="PLoS Pathog.">
        <title>Leptomonas seymouri: Adaptations to the Dixenous Life Cycle Analyzed by Genome Sequencing, Transcriptome Profiling and Co-infection with Leishmania donovani.</title>
        <authorList>
            <person name="Kraeva N."/>
            <person name="Butenko A."/>
            <person name="Hlavacova J."/>
            <person name="Kostygov A."/>
            <person name="Myskova J."/>
            <person name="Grybchuk D."/>
            <person name="Lestinova T."/>
            <person name="Votypka J."/>
            <person name="Volf P."/>
            <person name="Opperdoes F."/>
            <person name="Flegontov P."/>
            <person name="Lukes J."/>
            <person name="Yurchenko V."/>
        </authorList>
    </citation>
    <scope>NUCLEOTIDE SEQUENCE [LARGE SCALE GENOMIC DNA]</scope>
    <source>
        <strain evidence="2 3">ATCC 30220</strain>
    </source>
</reference>
<gene>
    <name evidence="2" type="ORF">ABL78_8181</name>
</gene>
<evidence type="ECO:0000313" key="3">
    <source>
        <dbReference type="Proteomes" id="UP000038009"/>
    </source>
</evidence>
<feature type="compositionally biased region" description="Polar residues" evidence="1">
    <location>
        <begin position="808"/>
        <end position="823"/>
    </location>
</feature>
<feature type="compositionally biased region" description="Basic residues" evidence="1">
    <location>
        <begin position="785"/>
        <end position="798"/>
    </location>
</feature>
<feature type="region of interest" description="Disordered" evidence="1">
    <location>
        <begin position="493"/>
        <end position="540"/>
    </location>
</feature>
<dbReference type="OrthoDB" id="266129at2759"/>
<dbReference type="EMBL" id="LJSK01000531">
    <property type="protein sequence ID" value="KPI82805.1"/>
    <property type="molecule type" value="Genomic_DNA"/>
</dbReference>
<proteinExistence type="predicted"/>
<dbReference type="Proteomes" id="UP000038009">
    <property type="component" value="Unassembled WGS sequence"/>
</dbReference>
<feature type="region of interest" description="Disordered" evidence="1">
    <location>
        <begin position="1"/>
        <end position="23"/>
    </location>
</feature>
<feature type="region of interest" description="Disordered" evidence="1">
    <location>
        <begin position="775"/>
        <end position="888"/>
    </location>
</feature>
<name>A0A0N1HYI3_LEPSE</name>
<evidence type="ECO:0000313" key="2">
    <source>
        <dbReference type="EMBL" id="KPI82805.1"/>
    </source>
</evidence>
<feature type="region of interest" description="Disordered" evidence="1">
    <location>
        <begin position="410"/>
        <end position="430"/>
    </location>
</feature>
<accession>A0A0N1HYI3</accession>
<feature type="compositionally biased region" description="Basic and acidic residues" evidence="1">
    <location>
        <begin position="828"/>
        <end position="840"/>
    </location>
</feature>
<protein>
    <submittedName>
        <fullName evidence="2">Uncharacterized protein</fullName>
    </submittedName>
</protein>
<sequence>MQSAHDSSSKLERTQGGGASRWAGSSIFNNSGSGFLPSASDGLLRTSAADNRGSAATTGVATGSASAKTVAVPVGGLRLSGGPGLVERSAFLYGLLHSERLVYDVRDAIAAVTAAVADTVEDDDSSAPERRRAHGRINGGAVLSGVFYFPSQVLRRDMPWRPTYKSAVLLCVFVSAAACQRAIARLNVATTSVRCGTGAQAAQAPAHSSVLAPSGVPSSFITLRPANEYTLSPGNVDTALLTFLTAPQLADLLLRRRRMQVPLERGSTDHVGGRGDIDRAEDMLAYVRANPPSSRLSSSAARLYAAILSPQSTYNVNWAAAQVAVNRGDGVVVPEMEVVEPWVGGGHGLEDRNHVLREQDRRGGSEAAGPGRGGGGSDGGRHPDTRTGSSNDSLPLTLQEEDYRKRYGLTAQGHLSGGGGDRRDSSDGLSGLMPSRSSLYLGARQVFRGASWFFRRLRDGLAEEEAPLLTSSNGPSGSTGGIAAMPIPLPLSRHASHSTNLPLVGAATPQSERGQDEPPRQRHRAEDGGEDSTRERQRSSALVIPRYNAIGTALSWMPGFQRFGRLFVTSTTVLTPEGAAPRVEGAHRSHRRRPREEAADDYENPVWESLVMQRYADAAAGRMRTSQGPQTAAPVHDSVLSWMSPARGTGWPAPPSWPSEEVLHTREAVDAPTEGRAAALAWASARTAEPSFPGAPARTSVSRLDSLAVSTVATHLSPVGQTEGEVLQLPGAASAVRSSFDGAQGPAHALSRANASRSHHLIKVEGVHATAPLLSSADDGSSFLSHHRRRLGRAKAQRKGLAAEEASSVPSSDAAQRTASAHSSLAEGLRKSTGDARENESGASAPHTPLGAGQRIGGAVGTRAKPAAAAAEVSARSSRRTVSFALPG</sequence>
<organism evidence="2 3">
    <name type="scientific">Leptomonas seymouri</name>
    <dbReference type="NCBI Taxonomy" id="5684"/>
    <lineage>
        <taxon>Eukaryota</taxon>
        <taxon>Discoba</taxon>
        <taxon>Euglenozoa</taxon>
        <taxon>Kinetoplastea</taxon>
        <taxon>Metakinetoplastina</taxon>
        <taxon>Trypanosomatida</taxon>
        <taxon>Trypanosomatidae</taxon>
        <taxon>Leishmaniinae</taxon>
        <taxon>Leptomonas</taxon>
    </lineage>
</organism>
<dbReference type="OMA" id="VVEPWAC"/>
<feature type="region of interest" description="Disordered" evidence="1">
    <location>
        <begin position="359"/>
        <end position="397"/>
    </location>
</feature>
<keyword evidence="3" id="KW-1185">Reference proteome</keyword>